<feature type="transmembrane region" description="Helical" evidence="8">
    <location>
        <begin position="460"/>
        <end position="485"/>
    </location>
</feature>
<name>A0ABZ1DAL2_9TREE</name>
<evidence type="ECO:0000256" key="5">
    <source>
        <dbReference type="ARBA" id="ARBA00022989"/>
    </source>
</evidence>
<dbReference type="EMBL" id="CP141891">
    <property type="protein sequence ID" value="WRT70828.1"/>
    <property type="molecule type" value="Genomic_DNA"/>
</dbReference>
<protein>
    <recommendedName>
        <fullName evidence="14">DUF221-domain-containing protein</fullName>
    </recommendedName>
</protein>
<dbReference type="Pfam" id="PF02714">
    <property type="entry name" value="RSN1_7TM"/>
    <property type="match status" value="1"/>
</dbReference>
<dbReference type="Pfam" id="PF14703">
    <property type="entry name" value="PHM7_cyt"/>
    <property type="match status" value="1"/>
</dbReference>
<keyword evidence="4 8" id="KW-0812">Transmembrane</keyword>
<feature type="domain" description="CSC1/OSCA1-like 7TM region" evidence="9">
    <location>
        <begin position="410"/>
        <end position="696"/>
    </location>
</feature>
<evidence type="ECO:0000256" key="7">
    <source>
        <dbReference type="SAM" id="MobiDB-lite"/>
    </source>
</evidence>
<dbReference type="GeneID" id="87959957"/>
<evidence type="ECO:0000256" key="6">
    <source>
        <dbReference type="ARBA" id="ARBA00023136"/>
    </source>
</evidence>
<keyword evidence="3" id="KW-0813">Transport</keyword>
<feature type="compositionally biased region" description="Basic and acidic residues" evidence="7">
    <location>
        <begin position="1000"/>
        <end position="1009"/>
    </location>
</feature>
<dbReference type="PANTHER" id="PTHR13018:SF149">
    <property type="entry name" value="DOMAIN PROTEIN, PUTATIVE (AFU_ORTHOLOGUE AFUA_3G11660)-RELATED"/>
    <property type="match status" value="1"/>
</dbReference>
<dbReference type="Pfam" id="PF13967">
    <property type="entry name" value="RSN1_TM"/>
    <property type="match status" value="1"/>
</dbReference>
<keyword evidence="13" id="KW-1185">Reference proteome</keyword>
<keyword evidence="6 8" id="KW-0472">Membrane</keyword>
<evidence type="ECO:0000256" key="8">
    <source>
        <dbReference type="SAM" id="Phobius"/>
    </source>
</evidence>
<proteinExistence type="inferred from homology"/>
<feature type="transmembrane region" description="Helical" evidence="8">
    <location>
        <begin position="123"/>
        <end position="146"/>
    </location>
</feature>
<feature type="transmembrane region" description="Helical" evidence="8">
    <location>
        <begin position="506"/>
        <end position="530"/>
    </location>
</feature>
<comment type="subcellular location">
    <subcellularLocation>
        <location evidence="1">Membrane</location>
        <topology evidence="1">Multi-pass membrane protein</topology>
    </subcellularLocation>
</comment>
<dbReference type="InterPro" id="IPR045122">
    <property type="entry name" value="Csc1-like"/>
</dbReference>
<feature type="transmembrane region" description="Helical" evidence="8">
    <location>
        <begin position="415"/>
        <end position="448"/>
    </location>
</feature>
<feature type="domain" description="CSC1/OSCA1-like N-terminal transmembrane" evidence="10">
    <location>
        <begin position="27"/>
        <end position="188"/>
    </location>
</feature>
<feature type="compositionally biased region" description="Polar residues" evidence="7">
    <location>
        <begin position="877"/>
        <end position="890"/>
    </location>
</feature>
<feature type="transmembrane region" description="Helical" evidence="8">
    <location>
        <begin position="677"/>
        <end position="698"/>
    </location>
</feature>
<gene>
    <name evidence="12" type="ORF">IL334_007827</name>
</gene>
<dbReference type="InterPro" id="IPR027815">
    <property type="entry name" value="CSC1/OSCA1-like_cyt"/>
</dbReference>
<evidence type="ECO:0000313" key="13">
    <source>
        <dbReference type="Proteomes" id="UP001329825"/>
    </source>
</evidence>
<organism evidence="12 13">
    <name type="scientific">Kwoniella shivajii</name>
    <dbReference type="NCBI Taxonomy" id="564305"/>
    <lineage>
        <taxon>Eukaryota</taxon>
        <taxon>Fungi</taxon>
        <taxon>Dikarya</taxon>
        <taxon>Basidiomycota</taxon>
        <taxon>Agaricomycotina</taxon>
        <taxon>Tremellomycetes</taxon>
        <taxon>Tremellales</taxon>
        <taxon>Cryptococcaceae</taxon>
        <taxon>Kwoniella</taxon>
    </lineage>
</organism>
<reference evidence="12 13" key="1">
    <citation type="submission" date="2024-01" db="EMBL/GenBank/DDBJ databases">
        <title>Comparative genomics of Cryptococcus and Kwoniella reveals pathogenesis evolution and contrasting modes of karyotype evolution via chromosome fusion or intercentromeric recombination.</title>
        <authorList>
            <person name="Coelho M.A."/>
            <person name="David-Palma M."/>
            <person name="Shea T."/>
            <person name="Bowers K."/>
            <person name="McGinley-Smith S."/>
            <person name="Mohammad A.W."/>
            <person name="Gnirke A."/>
            <person name="Yurkov A.M."/>
            <person name="Nowrousian M."/>
            <person name="Sun S."/>
            <person name="Cuomo C.A."/>
            <person name="Heitman J."/>
        </authorList>
    </citation>
    <scope>NUCLEOTIDE SEQUENCE [LARGE SCALE GENOMIC DNA]</scope>
    <source>
        <strain evidence="12">CBS 11374</strain>
    </source>
</reference>
<feature type="domain" description="CSC1/OSCA1-like cytosolic" evidence="11">
    <location>
        <begin position="211"/>
        <end position="399"/>
    </location>
</feature>
<dbReference type="Proteomes" id="UP001329825">
    <property type="component" value="Chromosome 11"/>
</dbReference>
<dbReference type="RefSeq" id="XP_062795567.1">
    <property type="nucleotide sequence ID" value="XM_062939516.1"/>
</dbReference>
<sequence length="1060" mass="119937">MSAVEDAVNSLVASQNASLSSVSVKAVGSQIGLMTAISLATILGFSFFRPREKKVYAPKIKYQLPEPSDPSDDPDYEPPPPPISNGFFAWFSPVIRLKEEQMISNIGLDATTFLRFLRMLRNIFSCISVLGVALLVLNIIYNLKYVNSQNRNALSLLTIQNVKGAWMWPALAATYLINAIVMYFVWRNWHAMILLRTKWFRSPAYQTKIYSRTLMVTQVRKDYRSDEGLVALMGLLKVDGIKIGPEIDCTSIGRRLEDFPEMVEDHNKAVTEIEEHLVKYLKGGVTAKTRPTIRKGAFLGMCGGTKKDAIDYHAKEIKFLRDKIDVKRQAIDSLLRKERHARKKGQNAQRIEGENYGFVTFKTIAEAHRIARAHQGRLKELHGAQLQLAPMPQDIVWQNISKDSAEIGSRRTFGFIFIGTICFFYTVPLLVVSLLANLSSLTVWVAFLDTWKNAGGWGNWTFSLVSGILPSVISAGFGYFLPYIMRRISKYQGATTRSRLDRAVTARYFFFMIICNLVIYSLLSVVYTAVATVIVQVGKHQSVKEIFKSFEDIPDKIQGTYVQQSTYWLTWLPLRGFLVIFELIQLIKLAMVSLRRFMFSHTPRSIRDMTKPGYFEYAIIIVNLLFVCAVGMIYAPLAPLVAIGACAVFWFSSIVYKYQLLYVYISRAESGGRMWNVYVNRLLACCVLMQLLMVLTTGLIRSRWLDSVAAAPPVFIIIGFKIYISRTIESKFRYFEPTQQELEQERIYSMSEKRTRHSEMEKRFLHPALQQDKLFTVMVHKSQEALAREVLSAYPWFAGKHEHDGVVIKAVREENLEYDPNRDGPADVAHQADWDARSIASTEMLGGFGGGKSELSSTAPSPGLMTNEYGQYPLPNMGSTHNLPMDNPSTDYLLAQSRDRSEEYQSLAKSQPKRSNSRPYPLNHRSGNLSETDIVASSPLLENQQYSSMSYDVPPYSNVPYPPSAYTQPPIGYTPPTMRRTASGNSDSDIGVGVGQTRWDQGDEDRSERGYNQPTHSSGPRPLPQRSFSNTSQDQDRYARGWDNGNNERRNQGQGQGHGW</sequence>
<keyword evidence="5 8" id="KW-1133">Transmembrane helix</keyword>
<evidence type="ECO:0000313" key="12">
    <source>
        <dbReference type="EMBL" id="WRT70828.1"/>
    </source>
</evidence>
<feature type="transmembrane region" description="Helical" evidence="8">
    <location>
        <begin position="641"/>
        <end position="665"/>
    </location>
</feature>
<accession>A0ABZ1DAL2</accession>
<evidence type="ECO:0000256" key="2">
    <source>
        <dbReference type="ARBA" id="ARBA00007779"/>
    </source>
</evidence>
<feature type="transmembrane region" description="Helical" evidence="8">
    <location>
        <begin position="574"/>
        <end position="594"/>
    </location>
</feature>
<feature type="transmembrane region" description="Helical" evidence="8">
    <location>
        <begin position="27"/>
        <end position="48"/>
    </location>
</feature>
<evidence type="ECO:0000256" key="1">
    <source>
        <dbReference type="ARBA" id="ARBA00004141"/>
    </source>
</evidence>
<dbReference type="InterPro" id="IPR003864">
    <property type="entry name" value="CSC1/OSCA1-like_7TM"/>
</dbReference>
<dbReference type="PANTHER" id="PTHR13018">
    <property type="entry name" value="PROBABLE MEMBRANE PROTEIN DUF221-RELATED"/>
    <property type="match status" value="1"/>
</dbReference>
<feature type="transmembrane region" description="Helical" evidence="8">
    <location>
        <begin position="166"/>
        <end position="186"/>
    </location>
</feature>
<feature type="region of interest" description="Disordered" evidence="7">
    <location>
        <begin position="967"/>
        <end position="1060"/>
    </location>
</feature>
<feature type="compositionally biased region" description="Basic and acidic residues" evidence="7">
    <location>
        <begin position="1034"/>
        <end position="1051"/>
    </location>
</feature>
<comment type="similarity">
    <text evidence="2">Belongs to the CSC1 (TC 1.A.17) family.</text>
</comment>
<evidence type="ECO:0000259" key="9">
    <source>
        <dbReference type="Pfam" id="PF02714"/>
    </source>
</evidence>
<feature type="region of interest" description="Disordered" evidence="7">
    <location>
        <begin position="848"/>
        <end position="930"/>
    </location>
</feature>
<evidence type="ECO:0000259" key="10">
    <source>
        <dbReference type="Pfam" id="PF13967"/>
    </source>
</evidence>
<dbReference type="InterPro" id="IPR032880">
    <property type="entry name" value="CSC1/OSCA1-like_N"/>
</dbReference>
<evidence type="ECO:0008006" key="14">
    <source>
        <dbReference type="Google" id="ProtNLM"/>
    </source>
</evidence>
<evidence type="ECO:0000259" key="11">
    <source>
        <dbReference type="Pfam" id="PF14703"/>
    </source>
</evidence>
<evidence type="ECO:0000256" key="3">
    <source>
        <dbReference type="ARBA" id="ARBA00022448"/>
    </source>
</evidence>
<feature type="transmembrane region" description="Helical" evidence="8">
    <location>
        <begin position="614"/>
        <end position="635"/>
    </location>
</feature>
<evidence type="ECO:0000256" key="4">
    <source>
        <dbReference type="ARBA" id="ARBA00022692"/>
    </source>
</evidence>